<organism evidence="1">
    <name type="scientific">viral metagenome</name>
    <dbReference type="NCBI Taxonomy" id="1070528"/>
    <lineage>
        <taxon>unclassified sequences</taxon>
        <taxon>metagenomes</taxon>
        <taxon>organismal metagenomes</taxon>
    </lineage>
</organism>
<name>A0A6C0CTE6_9ZZZZ</name>
<evidence type="ECO:0000313" key="1">
    <source>
        <dbReference type="EMBL" id="QHT07533.1"/>
    </source>
</evidence>
<reference evidence="1" key="1">
    <citation type="journal article" date="2020" name="Nature">
        <title>Giant virus diversity and host interactions through global metagenomics.</title>
        <authorList>
            <person name="Schulz F."/>
            <person name="Roux S."/>
            <person name="Paez-Espino D."/>
            <person name="Jungbluth S."/>
            <person name="Walsh D.A."/>
            <person name="Denef V.J."/>
            <person name="McMahon K.D."/>
            <person name="Konstantinidis K.T."/>
            <person name="Eloe-Fadrosh E.A."/>
            <person name="Kyrpides N.C."/>
            <person name="Woyke T."/>
        </authorList>
    </citation>
    <scope>NUCLEOTIDE SEQUENCE</scope>
    <source>
        <strain evidence="1">GVMAG-M-3300021963-12</strain>
    </source>
</reference>
<dbReference type="EMBL" id="MN739482">
    <property type="protein sequence ID" value="QHT07533.1"/>
    <property type="molecule type" value="Genomic_DNA"/>
</dbReference>
<dbReference type="AlphaFoldDB" id="A0A6C0CTE6"/>
<proteinExistence type="predicted"/>
<protein>
    <submittedName>
        <fullName evidence="1">Uncharacterized protein</fullName>
    </submittedName>
</protein>
<sequence length="167" mass="19325">MTDIHSVLQTAFAECGPYLGVHIETLCGVPVPTDTPPCFFLEREKDFVETLKDLGGCSYAIRASARKFNVFSHVKLYKDRYFDYINHKEYNSLEEWASDNQSSIDNILFGYQKFDGENTYIHLKQLIQHLSPPPELAEIEEMMDSLEVSPKRRLIAKCGRYELSYEQ</sequence>
<accession>A0A6C0CTE6</accession>